<keyword evidence="1" id="KW-0602">Photosynthesis</keyword>
<protein>
    <recommendedName>
        <fullName evidence="4">Photosynthesis system II assembly factor Ycf48/Hcf136-like domain-containing protein</fullName>
    </recommendedName>
</protein>
<dbReference type="GO" id="GO:0009523">
    <property type="term" value="C:photosystem II"/>
    <property type="evidence" value="ECO:0007669"/>
    <property type="project" value="UniProtKB-KW"/>
</dbReference>
<accession>A0AAD0KIM8</accession>
<dbReference type="EMBL" id="CP021965">
    <property type="protein sequence ID" value="AWV31608.1"/>
    <property type="molecule type" value="Genomic_DNA"/>
</dbReference>
<dbReference type="SUPFAM" id="SSF110296">
    <property type="entry name" value="Oligoxyloglucan reducing end-specific cellobiohydrolase"/>
    <property type="match status" value="2"/>
</dbReference>
<dbReference type="GO" id="GO:0015979">
    <property type="term" value="P:photosynthesis"/>
    <property type="evidence" value="ECO:0007669"/>
    <property type="project" value="UniProtKB-KW"/>
</dbReference>
<evidence type="ECO:0000256" key="3">
    <source>
        <dbReference type="SAM" id="Phobius"/>
    </source>
</evidence>
<dbReference type="AlphaFoldDB" id="A0AAD0KIM8"/>
<keyword evidence="2" id="KW-0604">Photosystem II</keyword>
<sequence>MEKGGFHLRLYAVFAPIIIAGLFLQSYMLNDNLGLDSSMGTNTAELKTDMDSLQGYPAKFSMNDIRHGWGIDETGLWTTNDGGSSWYHPDSNIVPIPQETGIFAAASFFLNATNGWIISSHGMGQPVLIYHTSDQGQTWKETKLPVTEDWEQGYSGGFIHFIDVNNGYVLLDSEPGLGMMEKSLYRTADGGNSWKRIGNLTGSIKAYPTGITFQDSQNGWITSSNHGQEYILTFRTTDGGKSWKPEQLKKPAALAAFTYSNSYPPKFSGKDNMKGILPLEIVDDGIRSMVFYTSDNGGRTWKLGPQLLGTEAARTTWLNAREGWALQEGGKLVATVNGGVSWRMIATSQLFAKAENIQFVTPKNGWLAGPGFLQTTTDGGVTWKPLVSKP</sequence>
<feature type="transmembrane region" description="Helical" evidence="3">
    <location>
        <begin position="12"/>
        <end position="29"/>
    </location>
</feature>
<evidence type="ECO:0000256" key="1">
    <source>
        <dbReference type="ARBA" id="ARBA00022531"/>
    </source>
</evidence>
<dbReference type="Gene3D" id="2.130.10.10">
    <property type="entry name" value="YVTN repeat-like/Quinoprotein amine dehydrogenase"/>
    <property type="match status" value="2"/>
</dbReference>
<name>A0AAD0KIM8_9BACL</name>
<reference evidence="5 6" key="1">
    <citation type="submission" date="2017-06" db="EMBL/GenBank/DDBJ databases">
        <title>Complete genome sequence of Paenibacillus odorifer CBA7130.</title>
        <authorList>
            <person name="Nam Y.-D."/>
            <person name="Kang J."/>
            <person name="Chung W.-H."/>
        </authorList>
    </citation>
    <scope>NUCLEOTIDE SEQUENCE [LARGE SCALE GENOMIC DNA]</scope>
    <source>
        <strain evidence="5 6">CBA7130</strain>
    </source>
</reference>
<evidence type="ECO:0000259" key="4">
    <source>
        <dbReference type="Pfam" id="PF14870"/>
    </source>
</evidence>
<proteinExistence type="predicted"/>
<evidence type="ECO:0000313" key="6">
    <source>
        <dbReference type="Proteomes" id="UP000249163"/>
    </source>
</evidence>
<dbReference type="CDD" id="cd15482">
    <property type="entry name" value="Sialidase_non-viral"/>
    <property type="match status" value="1"/>
</dbReference>
<dbReference type="Pfam" id="PF14870">
    <property type="entry name" value="PSII_BNR"/>
    <property type="match status" value="1"/>
</dbReference>
<feature type="domain" description="Photosynthesis system II assembly factor Ycf48/Hcf136-like" evidence="4">
    <location>
        <begin position="60"/>
        <end position="144"/>
    </location>
</feature>
<keyword evidence="3" id="KW-0472">Membrane</keyword>
<dbReference type="Proteomes" id="UP000249163">
    <property type="component" value="Chromosome"/>
</dbReference>
<dbReference type="PANTHER" id="PTHR47199">
    <property type="entry name" value="PHOTOSYSTEM II STABILITY/ASSEMBLY FACTOR HCF136, CHLOROPLASTIC"/>
    <property type="match status" value="1"/>
</dbReference>
<dbReference type="InterPro" id="IPR015943">
    <property type="entry name" value="WD40/YVTN_repeat-like_dom_sf"/>
</dbReference>
<keyword evidence="3" id="KW-0812">Transmembrane</keyword>
<evidence type="ECO:0000313" key="5">
    <source>
        <dbReference type="EMBL" id="AWV31608.1"/>
    </source>
</evidence>
<evidence type="ECO:0000256" key="2">
    <source>
        <dbReference type="ARBA" id="ARBA00023276"/>
    </source>
</evidence>
<dbReference type="InterPro" id="IPR028203">
    <property type="entry name" value="PSII_CF48-like_dom"/>
</dbReference>
<organism evidence="5 6">
    <name type="scientific">Paenibacillus odorifer</name>
    <dbReference type="NCBI Taxonomy" id="189426"/>
    <lineage>
        <taxon>Bacteria</taxon>
        <taxon>Bacillati</taxon>
        <taxon>Bacillota</taxon>
        <taxon>Bacilli</taxon>
        <taxon>Bacillales</taxon>
        <taxon>Paenibacillaceae</taxon>
        <taxon>Paenibacillus</taxon>
    </lineage>
</organism>
<keyword evidence="3" id="KW-1133">Transmembrane helix</keyword>
<gene>
    <name evidence="5" type="ORF">CD191_02635</name>
</gene>
<dbReference type="PANTHER" id="PTHR47199:SF2">
    <property type="entry name" value="PHOTOSYSTEM II STABILITY_ASSEMBLY FACTOR HCF136, CHLOROPLASTIC"/>
    <property type="match status" value="1"/>
</dbReference>